<reference evidence="1" key="1">
    <citation type="journal article" date="2018" name="Genome Biol.">
        <title>SKESA: strategic k-mer extension for scrupulous assemblies.</title>
        <authorList>
            <person name="Souvorov A."/>
            <person name="Agarwala R."/>
            <person name="Lipman D.J."/>
        </authorList>
    </citation>
    <scope>NUCLEOTIDE SEQUENCE</scope>
    <source>
        <strain evidence="1">CAVp300</strain>
    </source>
</reference>
<reference evidence="1" key="2">
    <citation type="submission" date="2020-10" db="EMBL/GenBank/DDBJ databases">
        <authorList>
            <consortium name="NCBI Pathogen Detection Project"/>
        </authorList>
    </citation>
    <scope>NUCLEOTIDE SEQUENCE</scope>
    <source>
        <strain evidence="1">CAVp300</strain>
    </source>
</reference>
<comment type="caution">
    <text evidence="1">The sequence shown here is derived from an EMBL/GenBank/DDBJ whole genome shotgun (WGS) entry which is preliminary data.</text>
</comment>
<accession>A0A9P3WH50</accession>
<dbReference type="AlphaFoldDB" id="A0A9P3WH50"/>
<dbReference type="EMBL" id="DACSUM010000036">
    <property type="protein sequence ID" value="HAT3583522.1"/>
    <property type="molecule type" value="Genomic_DNA"/>
</dbReference>
<protein>
    <submittedName>
        <fullName evidence="1">Uncharacterized protein</fullName>
    </submittedName>
</protein>
<dbReference type="RefSeq" id="WP_047369725.1">
    <property type="nucleotide sequence ID" value="NZ_CABMNU010000005.1"/>
</dbReference>
<gene>
    <name evidence="1" type="ORF">I8531_003864</name>
</gene>
<name>A0A9P3WH50_KLUIN</name>
<evidence type="ECO:0000313" key="2">
    <source>
        <dbReference type="Proteomes" id="UP000867740"/>
    </source>
</evidence>
<sequence>MSANELALRFSTAPAEQLIGRLPVLEVKEALWQEVEDEVLTEVYQEHEFEMEAVSEQTDAANRLASKFELVAETFGTAIRLALTLPPAEAKQILQDAIDDNPGYGREPDKG</sequence>
<evidence type="ECO:0000313" key="1">
    <source>
        <dbReference type="EMBL" id="HAT3583522.1"/>
    </source>
</evidence>
<dbReference type="Proteomes" id="UP000867740">
    <property type="component" value="Unassembled WGS sequence"/>
</dbReference>
<organism evidence="1 2">
    <name type="scientific">Kluyvera intermedia</name>
    <name type="common">Enterobacter intermedius</name>
    <dbReference type="NCBI Taxonomy" id="61648"/>
    <lineage>
        <taxon>Bacteria</taxon>
        <taxon>Pseudomonadati</taxon>
        <taxon>Pseudomonadota</taxon>
        <taxon>Gammaproteobacteria</taxon>
        <taxon>Enterobacterales</taxon>
        <taxon>Enterobacteriaceae</taxon>
        <taxon>Kluyvera</taxon>
    </lineage>
</organism>
<proteinExistence type="predicted"/>